<evidence type="ECO:0000313" key="2">
    <source>
        <dbReference type="EMBL" id="PIW14340.1"/>
    </source>
</evidence>
<organism evidence="2 3">
    <name type="scientific">bacterium (Candidatus Blackallbacteria) CG17_big_fil_post_rev_8_21_14_2_50_48_46</name>
    <dbReference type="NCBI Taxonomy" id="2014261"/>
    <lineage>
        <taxon>Bacteria</taxon>
        <taxon>Candidatus Blackallbacteria</taxon>
    </lineage>
</organism>
<name>A0A2M7FZ26_9BACT</name>
<evidence type="ECO:0000313" key="3">
    <source>
        <dbReference type="Proteomes" id="UP000231019"/>
    </source>
</evidence>
<evidence type="ECO:0000256" key="1">
    <source>
        <dbReference type="SAM" id="MobiDB-lite"/>
    </source>
</evidence>
<reference evidence="2 3" key="1">
    <citation type="submission" date="2017-09" db="EMBL/GenBank/DDBJ databases">
        <title>Depth-based differentiation of microbial function through sediment-hosted aquifers and enrichment of novel symbionts in the deep terrestrial subsurface.</title>
        <authorList>
            <person name="Probst A.J."/>
            <person name="Ladd B."/>
            <person name="Jarett J.K."/>
            <person name="Geller-Mcgrath D.E."/>
            <person name="Sieber C.M."/>
            <person name="Emerson J.B."/>
            <person name="Anantharaman K."/>
            <person name="Thomas B.C."/>
            <person name="Malmstrom R."/>
            <person name="Stieglmeier M."/>
            <person name="Klingl A."/>
            <person name="Woyke T."/>
            <person name="Ryan C.M."/>
            <person name="Banfield J.F."/>
        </authorList>
    </citation>
    <scope>NUCLEOTIDE SEQUENCE [LARGE SCALE GENOMIC DNA]</scope>
    <source>
        <strain evidence="2">CG17_big_fil_post_rev_8_21_14_2_50_48_46</strain>
    </source>
</reference>
<gene>
    <name evidence="2" type="ORF">COW36_22265</name>
</gene>
<feature type="region of interest" description="Disordered" evidence="1">
    <location>
        <begin position="166"/>
        <end position="187"/>
    </location>
</feature>
<proteinExistence type="predicted"/>
<dbReference type="AlphaFoldDB" id="A0A2M7FZ26"/>
<sequence>MPHRPLAYLNPALRSRLIRAALNADSASDIIFLLEELELEKPLENTPEELQFYLQSLLARLARDSAQEASFVRCCEGLAQFYLFGAGEDPVVLREINQALPPGLSFSLKSGRLLLEPLQFYAEDNLFVQESRICFLDSVESETLIAGEPKEKPELLLLAPELPEVSEPVAETPESKGESRQSQHQRIVTQRMHMLKNQLTGWTGP</sequence>
<protein>
    <submittedName>
        <fullName evidence="2">Uncharacterized protein</fullName>
    </submittedName>
</protein>
<dbReference type="Proteomes" id="UP000231019">
    <property type="component" value="Unassembled WGS sequence"/>
</dbReference>
<comment type="caution">
    <text evidence="2">The sequence shown here is derived from an EMBL/GenBank/DDBJ whole genome shotgun (WGS) entry which is preliminary data.</text>
</comment>
<dbReference type="EMBL" id="PFFQ01000061">
    <property type="protein sequence ID" value="PIW14340.1"/>
    <property type="molecule type" value="Genomic_DNA"/>
</dbReference>
<accession>A0A2M7FZ26</accession>